<sequence length="71" mass="8366">MIFGMGIASFGGCLLDKHRITLYFVLKDEHAVQIQFAMERVLTIFVVIETQKLVYPNDVYDFVHYARFRIH</sequence>
<evidence type="ECO:0000256" key="3">
    <source>
        <dbReference type="ARBA" id="ARBA00023180"/>
    </source>
</evidence>
<dbReference type="Proteomes" id="UP001227230">
    <property type="component" value="Chromosome 7"/>
</dbReference>
<evidence type="ECO:0000256" key="4">
    <source>
        <dbReference type="RuleBase" id="RU366043"/>
    </source>
</evidence>
<accession>A0ABY9C9Q9</accession>
<keyword evidence="1 4" id="KW-0489">Methyltransferase</keyword>
<proteinExistence type="inferred from homology"/>
<dbReference type="PANTHER" id="PTHR10108:SF887">
    <property type="entry name" value="METHYLTRANSFERASE PMT22-RELATED"/>
    <property type="match status" value="1"/>
</dbReference>
<evidence type="ECO:0000256" key="2">
    <source>
        <dbReference type="ARBA" id="ARBA00022679"/>
    </source>
</evidence>
<gene>
    <name evidence="5" type="ORF">VitviT2T_010005</name>
</gene>
<organism evidence="5 6">
    <name type="scientific">Vitis vinifera</name>
    <name type="common">Grape</name>
    <dbReference type="NCBI Taxonomy" id="29760"/>
    <lineage>
        <taxon>Eukaryota</taxon>
        <taxon>Viridiplantae</taxon>
        <taxon>Streptophyta</taxon>
        <taxon>Embryophyta</taxon>
        <taxon>Tracheophyta</taxon>
        <taxon>Spermatophyta</taxon>
        <taxon>Magnoliopsida</taxon>
        <taxon>eudicotyledons</taxon>
        <taxon>Gunneridae</taxon>
        <taxon>Pentapetalae</taxon>
        <taxon>rosids</taxon>
        <taxon>Vitales</taxon>
        <taxon>Vitaceae</taxon>
        <taxon>Viteae</taxon>
        <taxon>Vitis</taxon>
    </lineage>
</organism>
<evidence type="ECO:0000313" key="6">
    <source>
        <dbReference type="Proteomes" id="UP001227230"/>
    </source>
</evidence>
<dbReference type="EMBL" id="CP126654">
    <property type="protein sequence ID" value="WJZ90890.1"/>
    <property type="molecule type" value="Genomic_DNA"/>
</dbReference>
<name>A0ABY9C9Q9_VITVI</name>
<keyword evidence="3 4" id="KW-0325">Glycoprotein</keyword>
<evidence type="ECO:0000313" key="5">
    <source>
        <dbReference type="EMBL" id="WJZ90890.1"/>
    </source>
</evidence>
<dbReference type="Pfam" id="PF03141">
    <property type="entry name" value="Methyltransf_29"/>
    <property type="match status" value="1"/>
</dbReference>
<reference evidence="5 6" key="1">
    <citation type="journal article" date="2023" name="Hortic Res">
        <title>The complete reference genome for grapevine (Vitis vinifera L.) genetics and breeding.</title>
        <authorList>
            <person name="Shi X."/>
            <person name="Cao S."/>
            <person name="Wang X."/>
            <person name="Huang S."/>
            <person name="Wang Y."/>
            <person name="Liu Z."/>
            <person name="Liu W."/>
            <person name="Leng X."/>
            <person name="Peng Y."/>
            <person name="Wang N."/>
            <person name="Wang Y."/>
            <person name="Ma Z."/>
            <person name="Xu X."/>
            <person name="Zhang F."/>
            <person name="Xue H."/>
            <person name="Zhong H."/>
            <person name="Wang Y."/>
            <person name="Zhang K."/>
            <person name="Velt A."/>
            <person name="Avia K."/>
            <person name="Holtgrawe D."/>
            <person name="Grimplet J."/>
            <person name="Matus J.T."/>
            <person name="Ware D."/>
            <person name="Wu X."/>
            <person name="Wang H."/>
            <person name="Liu C."/>
            <person name="Fang Y."/>
            <person name="Rustenholz C."/>
            <person name="Cheng Z."/>
            <person name="Xiao H."/>
            <person name="Zhou Y."/>
        </authorList>
    </citation>
    <scope>NUCLEOTIDE SEQUENCE [LARGE SCALE GENOMIC DNA]</scope>
    <source>
        <strain evidence="6">cv. Pinot noir / PN40024</strain>
        <tissue evidence="5">Leaf</tissue>
    </source>
</reference>
<evidence type="ECO:0000256" key="1">
    <source>
        <dbReference type="ARBA" id="ARBA00022603"/>
    </source>
</evidence>
<keyword evidence="4" id="KW-0735">Signal-anchor</keyword>
<keyword evidence="2 4" id="KW-0808">Transferase</keyword>
<dbReference type="EC" id="2.1.1.-" evidence="4"/>
<keyword evidence="6" id="KW-1185">Reference proteome</keyword>
<protein>
    <recommendedName>
        <fullName evidence="4">Methyltransferase</fullName>
        <ecNumber evidence="4">2.1.1.-</ecNumber>
    </recommendedName>
</protein>
<comment type="subcellular location">
    <subcellularLocation>
        <location evidence="4">Membrane</location>
        <topology evidence="4">Single-pass type II membrane protein</topology>
    </subcellularLocation>
</comment>
<dbReference type="InterPro" id="IPR004159">
    <property type="entry name" value="Put_SAM_MeTrfase"/>
</dbReference>
<dbReference type="PANTHER" id="PTHR10108">
    <property type="entry name" value="SAM-DEPENDENT METHYLTRANSFERASE"/>
    <property type="match status" value="1"/>
</dbReference>
<comment type="similarity">
    <text evidence="4">Belongs to the methyltransferase superfamily.</text>
</comment>
<keyword evidence="4" id="KW-0812">Transmembrane</keyword>